<dbReference type="InParanoid" id="A0A316YVU5"/>
<proteinExistence type="predicted"/>
<feature type="compositionally biased region" description="Low complexity" evidence="1">
    <location>
        <begin position="102"/>
        <end position="123"/>
    </location>
</feature>
<dbReference type="AlphaFoldDB" id="A0A316YVU5"/>
<sequence length="245" mass="26553">MTFAFASNFPQAGAIAIPSNEPSVCRKRKGTDMEVEDVCEEPRPRPSRRMLAKLPRSNEIATFHALPPELNLKYLAAMGYQPGQQNGLFNTDSATMAMDDVSSGGNNSPNSSTSDFFPSTPTDVQESESYFTQQYRQNFGETKSCTSSANNSPGVYPNLDLYPHAVRAPGLMGMDMKPSENDMEIDGGSAGSSTVHGPQCRSIPQLHVRSEPGISSELWARCPDCNQMSKIDAPPSNTTSLAYSP</sequence>
<accession>A0A316YVU5</accession>
<evidence type="ECO:0000256" key="1">
    <source>
        <dbReference type="SAM" id="MobiDB-lite"/>
    </source>
</evidence>
<dbReference type="EMBL" id="KZ819634">
    <property type="protein sequence ID" value="PWN93399.1"/>
    <property type="molecule type" value="Genomic_DNA"/>
</dbReference>
<feature type="region of interest" description="Disordered" evidence="1">
    <location>
        <begin position="180"/>
        <end position="200"/>
    </location>
</feature>
<gene>
    <name evidence="2" type="ORF">FA10DRAFT_264053</name>
</gene>
<evidence type="ECO:0000313" key="2">
    <source>
        <dbReference type="EMBL" id="PWN93399.1"/>
    </source>
</evidence>
<reference evidence="2 3" key="1">
    <citation type="journal article" date="2018" name="Mol. Biol. Evol.">
        <title>Broad Genomic Sampling Reveals a Smut Pathogenic Ancestry of the Fungal Clade Ustilaginomycotina.</title>
        <authorList>
            <person name="Kijpornyongpan T."/>
            <person name="Mondo S.J."/>
            <person name="Barry K."/>
            <person name="Sandor L."/>
            <person name="Lee J."/>
            <person name="Lipzen A."/>
            <person name="Pangilinan J."/>
            <person name="LaButti K."/>
            <person name="Hainaut M."/>
            <person name="Henrissat B."/>
            <person name="Grigoriev I.V."/>
            <person name="Spatafora J.W."/>
            <person name="Aime M.C."/>
        </authorList>
    </citation>
    <scope>NUCLEOTIDE SEQUENCE [LARGE SCALE GENOMIC DNA]</scope>
    <source>
        <strain evidence="2 3">MCA 4198</strain>
    </source>
</reference>
<dbReference type="GeneID" id="37042404"/>
<evidence type="ECO:0000313" key="3">
    <source>
        <dbReference type="Proteomes" id="UP000245768"/>
    </source>
</evidence>
<protein>
    <submittedName>
        <fullName evidence="2">Uncharacterized protein</fullName>
    </submittedName>
</protein>
<dbReference type="RefSeq" id="XP_025380597.1">
    <property type="nucleotide sequence ID" value="XM_025520488.1"/>
</dbReference>
<dbReference type="OrthoDB" id="3358293at2759"/>
<organism evidence="2 3">
    <name type="scientific">Acaromyces ingoldii</name>
    <dbReference type="NCBI Taxonomy" id="215250"/>
    <lineage>
        <taxon>Eukaryota</taxon>
        <taxon>Fungi</taxon>
        <taxon>Dikarya</taxon>
        <taxon>Basidiomycota</taxon>
        <taxon>Ustilaginomycotina</taxon>
        <taxon>Exobasidiomycetes</taxon>
        <taxon>Exobasidiales</taxon>
        <taxon>Cryptobasidiaceae</taxon>
        <taxon>Acaromyces</taxon>
    </lineage>
</organism>
<keyword evidence="3" id="KW-1185">Reference proteome</keyword>
<feature type="region of interest" description="Disordered" evidence="1">
    <location>
        <begin position="98"/>
        <end position="123"/>
    </location>
</feature>
<name>A0A316YVU5_9BASI</name>
<dbReference type="Proteomes" id="UP000245768">
    <property type="component" value="Unassembled WGS sequence"/>
</dbReference>